<dbReference type="PANTHER" id="PTHR31072:SF93">
    <property type="entry name" value="TRANSCRIPTION FACTOR TCP24"/>
    <property type="match status" value="1"/>
</dbReference>
<feature type="compositionally biased region" description="Basic and acidic residues" evidence="6">
    <location>
        <begin position="218"/>
        <end position="243"/>
    </location>
</feature>
<dbReference type="AlphaFoldDB" id="A0AAU9PE94"/>
<feature type="domain" description="TCP" evidence="7">
    <location>
        <begin position="73"/>
        <end position="131"/>
    </location>
</feature>
<reference evidence="8 9" key="1">
    <citation type="submission" date="2022-01" db="EMBL/GenBank/DDBJ databases">
        <authorList>
            <person name="Xiong W."/>
            <person name="Schranz E."/>
        </authorList>
    </citation>
    <scope>NUCLEOTIDE SEQUENCE [LARGE SCALE GENOMIC DNA]</scope>
</reference>
<dbReference type="PANTHER" id="PTHR31072">
    <property type="entry name" value="TRANSCRIPTION FACTOR TCP4-RELATED"/>
    <property type="match status" value="1"/>
</dbReference>
<dbReference type="EMBL" id="CAKMRJ010005634">
    <property type="protein sequence ID" value="CAH1448640.1"/>
    <property type="molecule type" value="Genomic_DNA"/>
</dbReference>
<dbReference type="Proteomes" id="UP001157418">
    <property type="component" value="Unassembled WGS sequence"/>
</dbReference>
<feature type="compositionally biased region" description="Low complexity" evidence="6">
    <location>
        <begin position="184"/>
        <end position="216"/>
    </location>
</feature>
<name>A0AAU9PE94_9ASTR</name>
<dbReference type="GO" id="GO:2000032">
    <property type="term" value="P:regulation of secondary shoot formation"/>
    <property type="evidence" value="ECO:0007669"/>
    <property type="project" value="TreeGrafter"/>
</dbReference>
<comment type="caution">
    <text evidence="8">The sequence shown here is derived from an EMBL/GenBank/DDBJ whole genome shotgun (WGS) entry which is preliminary data.</text>
</comment>
<dbReference type="InterPro" id="IPR005333">
    <property type="entry name" value="Transcription_factor_TCP"/>
</dbReference>
<evidence type="ECO:0000259" key="7">
    <source>
        <dbReference type="PROSITE" id="PS51369"/>
    </source>
</evidence>
<feature type="compositionally biased region" description="Basic and acidic residues" evidence="6">
    <location>
        <begin position="158"/>
        <end position="170"/>
    </location>
</feature>
<gene>
    <name evidence="8" type="ORF">LVIROSA_LOCUS34169</name>
</gene>
<evidence type="ECO:0000256" key="4">
    <source>
        <dbReference type="ARBA" id="ARBA00023163"/>
    </source>
</evidence>
<comment type="subcellular location">
    <subcellularLocation>
        <location evidence="1">Nucleus</location>
    </subcellularLocation>
</comment>
<keyword evidence="4" id="KW-0804">Transcription</keyword>
<keyword evidence="3" id="KW-0238">DNA-binding</keyword>
<dbReference type="InterPro" id="IPR017887">
    <property type="entry name" value="TF_TCP_subgr"/>
</dbReference>
<evidence type="ECO:0000256" key="2">
    <source>
        <dbReference type="ARBA" id="ARBA00023015"/>
    </source>
</evidence>
<dbReference type="PROSITE" id="PS51369">
    <property type="entry name" value="TCP"/>
    <property type="match status" value="1"/>
</dbReference>
<evidence type="ECO:0000256" key="1">
    <source>
        <dbReference type="ARBA" id="ARBA00004123"/>
    </source>
</evidence>
<organism evidence="8 9">
    <name type="scientific">Lactuca virosa</name>
    <dbReference type="NCBI Taxonomy" id="75947"/>
    <lineage>
        <taxon>Eukaryota</taxon>
        <taxon>Viridiplantae</taxon>
        <taxon>Streptophyta</taxon>
        <taxon>Embryophyta</taxon>
        <taxon>Tracheophyta</taxon>
        <taxon>Spermatophyta</taxon>
        <taxon>Magnoliopsida</taxon>
        <taxon>eudicotyledons</taxon>
        <taxon>Gunneridae</taxon>
        <taxon>Pentapetalae</taxon>
        <taxon>asterids</taxon>
        <taxon>campanulids</taxon>
        <taxon>Asterales</taxon>
        <taxon>Asteraceae</taxon>
        <taxon>Cichorioideae</taxon>
        <taxon>Cichorieae</taxon>
        <taxon>Lactucinae</taxon>
        <taxon>Lactuca</taxon>
    </lineage>
</organism>
<dbReference type="GO" id="GO:0043565">
    <property type="term" value="F:sequence-specific DNA binding"/>
    <property type="evidence" value="ECO:0007669"/>
    <property type="project" value="TreeGrafter"/>
</dbReference>
<keyword evidence="9" id="KW-1185">Reference proteome</keyword>
<evidence type="ECO:0000313" key="8">
    <source>
        <dbReference type="EMBL" id="CAH1448640.1"/>
    </source>
</evidence>
<dbReference type="GO" id="GO:0003700">
    <property type="term" value="F:DNA-binding transcription factor activity"/>
    <property type="evidence" value="ECO:0007669"/>
    <property type="project" value="InterPro"/>
</dbReference>
<keyword evidence="5" id="KW-0539">Nucleus</keyword>
<proteinExistence type="predicted"/>
<accession>A0AAU9PE94</accession>
<feature type="region of interest" description="Disordered" evidence="6">
    <location>
        <begin position="134"/>
        <end position="244"/>
    </location>
</feature>
<sequence>MEVDEIERQVSKFQRIGSNGDNSSNPHKIATLRGNLDLRNHEHRFPDENGGVGGRLCGWPASRIVRVSRASGGKDRHSKVLTSKGLRDRRVRLSVTTAIQFYDLQDRLGYDQPSKAVEWLIKAASGSIAELPSLDPSFTGADGHNQHHHDHNNQHQKQLSDEKKSTGHDAEFEDPNYQNHHEQNNNNNNNNNVSLSKSSACSSTSETSKGSGLSLSRSENRVRARERAREMAAKKEKEKDTDPVRASVVTQVNGIAHNSSFTDLLTGGINSNTVTPNPAATPESRMQWTSPMDYFFNRPPQSSPQIIQMPQFNIAAVDNHPQQHHFSLLQENFAPVVTTSGGDGGGESYNLNFSIAASSSGGGIAPGFNRGTLQSNLLSILPHHHHHLQRFQSPSMVDGSTSTNFPFFIAPTIGSGAPEHFPATGTKSSPSLKRRGSVISKFTLWYGDGCYGKQMDMYVLCVQVIVFVRN</sequence>
<dbReference type="GO" id="GO:0005634">
    <property type="term" value="C:nucleus"/>
    <property type="evidence" value="ECO:0007669"/>
    <property type="project" value="UniProtKB-SubCell"/>
</dbReference>
<evidence type="ECO:0000313" key="9">
    <source>
        <dbReference type="Proteomes" id="UP001157418"/>
    </source>
</evidence>
<dbReference type="Pfam" id="PF03634">
    <property type="entry name" value="TCP"/>
    <property type="match status" value="1"/>
</dbReference>
<evidence type="ECO:0000256" key="5">
    <source>
        <dbReference type="ARBA" id="ARBA00023242"/>
    </source>
</evidence>
<evidence type="ECO:0000256" key="3">
    <source>
        <dbReference type="ARBA" id="ARBA00023125"/>
    </source>
</evidence>
<keyword evidence="2" id="KW-0805">Transcription regulation</keyword>
<evidence type="ECO:0000256" key="6">
    <source>
        <dbReference type="SAM" id="MobiDB-lite"/>
    </source>
</evidence>
<protein>
    <recommendedName>
        <fullName evidence="7">TCP domain-containing protein</fullName>
    </recommendedName>
</protein>